<evidence type="ECO:0000313" key="8">
    <source>
        <dbReference type="Ensembl" id="ENSCINP00000013226.3"/>
    </source>
</evidence>
<dbReference type="GeneTree" id="ENSGT00530000064050"/>
<reference evidence="8" key="4">
    <citation type="submission" date="2025-09" db="UniProtKB">
        <authorList>
            <consortium name="Ensembl"/>
        </authorList>
    </citation>
    <scope>IDENTIFICATION</scope>
</reference>
<dbReference type="Gene3D" id="3.40.50.410">
    <property type="entry name" value="von Willebrand factor, type A domain"/>
    <property type="match status" value="1"/>
</dbReference>
<dbReference type="InterPro" id="IPR002035">
    <property type="entry name" value="VWF_A"/>
</dbReference>
<dbReference type="InterPro" id="IPR049590">
    <property type="entry name" value="PSMD4_RAZUL-like"/>
</dbReference>
<dbReference type="PROSITE" id="PS50234">
    <property type="entry name" value="VWFA"/>
    <property type="match status" value="1"/>
</dbReference>
<proteinExistence type="inferred from homology"/>
<sequence length="370" mass="40118">MVLESTVLCIDNSEFMRNGDYLPTRIQAQQDAANMICRTKLRSNPENNVALLSMADTQVHVTLTTDSGKLLSKLNLIQPKGEMKLLNGLRVAHLALKHRQSKNHKTRIVAFIGSPIQEDEKEIIKVAKKLKKEKVSVDVINFGEQDCNTDKLISFINTLNGKDGAGSHLVTIPPGSMLSGAIGSSPIVVEEGSMSSGAQEFDMGFDPNADPELALALRVSLEEQRHRQEEEARRSKNETQSAPATAGGGEETMLDDPPATAPAAPTGEVDIAMMTEDEQIAYALTMSMQATPEGQTPMETESAAGYQGQIEGDSEDDDDDVIADPDYLQSVLESLPGVNPNSEAVQQAMTEFTQRKDGEKKDDSSKKDGK</sequence>
<evidence type="ECO:0000256" key="1">
    <source>
        <dbReference type="ARBA" id="ARBA00005574"/>
    </source>
</evidence>
<dbReference type="SMART" id="SM00327">
    <property type="entry name" value="VWA"/>
    <property type="match status" value="1"/>
</dbReference>
<dbReference type="Ensembl" id="ENSCINT00000013226.3">
    <property type="protein sequence ID" value="ENSCINP00000013226.3"/>
    <property type="gene ID" value="ENSCING00000006425.3"/>
</dbReference>
<dbReference type="Gene3D" id="6.10.300.40">
    <property type="match status" value="1"/>
</dbReference>
<keyword evidence="4" id="KW-0647">Proteasome</keyword>
<dbReference type="InParanoid" id="F6QS20"/>
<comment type="similarity">
    <text evidence="1">Belongs to the proteasome subunit S5A family.</text>
</comment>
<dbReference type="InterPro" id="IPR027040">
    <property type="entry name" value="PSMD4"/>
</dbReference>
<dbReference type="PANTHER" id="PTHR10223:SF0">
    <property type="entry name" value="26S PROTEASOME NON-ATPASE REGULATORY SUBUNIT 4"/>
    <property type="match status" value="1"/>
</dbReference>
<reference evidence="8" key="2">
    <citation type="journal article" date="2008" name="Genome Biol.">
        <title>Improved genome assembly and evidence-based global gene model set for the chordate Ciona intestinalis: new insight into intron and operon populations.</title>
        <authorList>
            <person name="Satou Y."/>
            <person name="Mineta K."/>
            <person name="Ogasawara M."/>
            <person name="Sasakura Y."/>
            <person name="Shoguchi E."/>
            <person name="Ueno K."/>
            <person name="Yamada L."/>
            <person name="Matsumoto J."/>
            <person name="Wasserscheid J."/>
            <person name="Dewar K."/>
            <person name="Wiley G.B."/>
            <person name="Macmil S.L."/>
            <person name="Roe B.A."/>
            <person name="Zeller R.W."/>
            <person name="Hastings K.E."/>
            <person name="Lemaire P."/>
            <person name="Lindquist E."/>
            <person name="Endo T."/>
            <person name="Hotta K."/>
            <person name="Inaba K."/>
        </authorList>
    </citation>
    <scope>NUCLEOTIDE SEQUENCE [LARGE SCALE GENOMIC DNA]</scope>
    <source>
        <strain evidence="8">wild type</strain>
    </source>
</reference>
<dbReference type="FunFam" id="3.40.50.410:FF:000005">
    <property type="entry name" value="26S proteasome non-ATPase regulatory subunit 4"/>
    <property type="match status" value="1"/>
</dbReference>
<dbReference type="HOGENOM" id="CLU_033293_0_0_1"/>
<evidence type="ECO:0000256" key="4">
    <source>
        <dbReference type="ARBA" id="ARBA00022942"/>
    </source>
</evidence>
<feature type="compositionally biased region" description="Acidic residues" evidence="6">
    <location>
        <begin position="312"/>
        <end position="323"/>
    </location>
</feature>
<feature type="region of interest" description="Disordered" evidence="6">
    <location>
        <begin position="222"/>
        <end position="263"/>
    </location>
</feature>
<dbReference type="PROSITE" id="PS50330">
    <property type="entry name" value="UIM"/>
    <property type="match status" value="1"/>
</dbReference>
<feature type="compositionally biased region" description="Basic and acidic residues" evidence="6">
    <location>
        <begin position="222"/>
        <end position="237"/>
    </location>
</feature>
<protein>
    <recommendedName>
        <fullName evidence="2">26S proteasome non-ATPase regulatory subunit 4</fullName>
    </recommendedName>
    <alternativeName>
        <fullName evidence="5">26S proteasome regulatory subunit RPN10</fullName>
    </alternativeName>
</protein>
<dbReference type="Gene3D" id="6.10.250.380">
    <property type="match status" value="1"/>
</dbReference>
<dbReference type="GO" id="GO:0008540">
    <property type="term" value="C:proteasome regulatory particle, base subcomplex"/>
    <property type="evidence" value="ECO:0000318"/>
    <property type="project" value="GO_Central"/>
</dbReference>
<accession>F6QS20</accession>
<dbReference type="CDD" id="cd22297">
    <property type="entry name" value="PSMD4_RAZUL"/>
    <property type="match status" value="1"/>
</dbReference>
<evidence type="ECO:0000256" key="6">
    <source>
        <dbReference type="SAM" id="MobiDB-lite"/>
    </source>
</evidence>
<dbReference type="SMART" id="SM00726">
    <property type="entry name" value="UIM"/>
    <property type="match status" value="2"/>
</dbReference>
<reference evidence="8" key="3">
    <citation type="submission" date="2025-08" db="UniProtKB">
        <authorList>
            <consortium name="Ensembl"/>
        </authorList>
    </citation>
    <scope>IDENTIFICATION</scope>
</reference>
<dbReference type="OMA" id="QMSMQDQ"/>
<dbReference type="STRING" id="7719.ENSCINP00000013226"/>
<evidence type="ECO:0000256" key="2">
    <source>
        <dbReference type="ARBA" id="ARBA00014934"/>
    </source>
</evidence>
<feature type="region of interest" description="Disordered" evidence="6">
    <location>
        <begin position="292"/>
        <end position="370"/>
    </location>
</feature>
<dbReference type="SUPFAM" id="SSF53300">
    <property type="entry name" value="vWA-like"/>
    <property type="match status" value="1"/>
</dbReference>
<dbReference type="PANTHER" id="PTHR10223">
    <property type="entry name" value="26S PROTEASOME NON-ATPASE REGULATORY SUBUNIT 4"/>
    <property type="match status" value="1"/>
</dbReference>
<feature type="compositionally biased region" description="Basic and acidic residues" evidence="6">
    <location>
        <begin position="353"/>
        <end position="370"/>
    </location>
</feature>
<keyword evidence="3" id="KW-0677">Repeat</keyword>
<organism evidence="8 9">
    <name type="scientific">Ciona intestinalis</name>
    <name type="common">Transparent sea squirt</name>
    <name type="synonym">Ascidia intestinalis</name>
    <dbReference type="NCBI Taxonomy" id="7719"/>
    <lineage>
        <taxon>Eukaryota</taxon>
        <taxon>Metazoa</taxon>
        <taxon>Chordata</taxon>
        <taxon>Tunicata</taxon>
        <taxon>Ascidiacea</taxon>
        <taxon>Phlebobranchia</taxon>
        <taxon>Cionidae</taxon>
        <taxon>Ciona</taxon>
    </lineage>
</organism>
<dbReference type="Pfam" id="PF02809">
    <property type="entry name" value="UIM"/>
    <property type="match status" value="2"/>
</dbReference>
<evidence type="ECO:0000259" key="7">
    <source>
        <dbReference type="PROSITE" id="PS50234"/>
    </source>
</evidence>
<feature type="compositionally biased region" description="Polar residues" evidence="6">
    <location>
        <begin position="339"/>
        <end position="352"/>
    </location>
</feature>
<dbReference type="InterPro" id="IPR003903">
    <property type="entry name" value="UIM_dom"/>
</dbReference>
<dbReference type="GO" id="GO:0005829">
    <property type="term" value="C:cytosol"/>
    <property type="evidence" value="ECO:0000318"/>
    <property type="project" value="GO_Central"/>
</dbReference>
<dbReference type="GO" id="GO:0043161">
    <property type="term" value="P:proteasome-mediated ubiquitin-dependent protein catabolic process"/>
    <property type="evidence" value="ECO:0000318"/>
    <property type="project" value="GO_Central"/>
</dbReference>
<dbReference type="Pfam" id="PF13519">
    <property type="entry name" value="VWA_2"/>
    <property type="match status" value="1"/>
</dbReference>
<feature type="domain" description="VWFA" evidence="7">
    <location>
        <begin position="5"/>
        <end position="187"/>
    </location>
</feature>
<evidence type="ECO:0000256" key="5">
    <source>
        <dbReference type="ARBA" id="ARBA00044341"/>
    </source>
</evidence>
<dbReference type="AlphaFoldDB" id="F6QS20"/>
<dbReference type="FunCoup" id="F6QS20">
    <property type="interactions" value="566"/>
</dbReference>
<reference evidence="9" key="1">
    <citation type="journal article" date="2002" name="Science">
        <title>The draft genome of Ciona intestinalis: insights into chordate and vertebrate origins.</title>
        <authorList>
            <person name="Dehal P."/>
            <person name="Satou Y."/>
            <person name="Campbell R.K."/>
            <person name="Chapman J."/>
            <person name="Degnan B."/>
            <person name="De Tomaso A."/>
            <person name="Davidson B."/>
            <person name="Di Gregorio A."/>
            <person name="Gelpke M."/>
            <person name="Goodstein D.M."/>
            <person name="Harafuji N."/>
            <person name="Hastings K.E."/>
            <person name="Ho I."/>
            <person name="Hotta K."/>
            <person name="Huang W."/>
            <person name="Kawashima T."/>
            <person name="Lemaire P."/>
            <person name="Martinez D."/>
            <person name="Meinertzhagen I.A."/>
            <person name="Necula S."/>
            <person name="Nonaka M."/>
            <person name="Putnam N."/>
            <person name="Rash S."/>
            <person name="Saiga H."/>
            <person name="Satake M."/>
            <person name="Terry A."/>
            <person name="Yamada L."/>
            <person name="Wang H.G."/>
            <person name="Awazu S."/>
            <person name="Azumi K."/>
            <person name="Boore J."/>
            <person name="Branno M."/>
            <person name="Chin-Bow S."/>
            <person name="DeSantis R."/>
            <person name="Doyle S."/>
            <person name="Francino P."/>
            <person name="Keys D.N."/>
            <person name="Haga S."/>
            <person name="Hayashi H."/>
            <person name="Hino K."/>
            <person name="Imai K.S."/>
            <person name="Inaba K."/>
            <person name="Kano S."/>
            <person name="Kobayashi K."/>
            <person name="Kobayashi M."/>
            <person name="Lee B.I."/>
            <person name="Makabe K.W."/>
            <person name="Manohar C."/>
            <person name="Matassi G."/>
            <person name="Medina M."/>
            <person name="Mochizuki Y."/>
            <person name="Mount S."/>
            <person name="Morishita T."/>
            <person name="Miura S."/>
            <person name="Nakayama A."/>
            <person name="Nishizaka S."/>
            <person name="Nomoto H."/>
            <person name="Ohta F."/>
            <person name="Oishi K."/>
            <person name="Rigoutsos I."/>
            <person name="Sano M."/>
            <person name="Sasaki A."/>
            <person name="Sasakura Y."/>
            <person name="Shoguchi E."/>
            <person name="Shin-i T."/>
            <person name="Spagnuolo A."/>
            <person name="Stainier D."/>
            <person name="Suzuki M.M."/>
            <person name="Tassy O."/>
            <person name="Takatori N."/>
            <person name="Tokuoka M."/>
            <person name="Yagi K."/>
            <person name="Yoshizaki F."/>
            <person name="Wada S."/>
            <person name="Zhang C."/>
            <person name="Hyatt P.D."/>
            <person name="Larimer F."/>
            <person name="Detter C."/>
            <person name="Doggett N."/>
            <person name="Glavina T."/>
            <person name="Hawkins T."/>
            <person name="Richardson P."/>
            <person name="Lucas S."/>
            <person name="Kohara Y."/>
            <person name="Levine M."/>
            <person name="Satoh N."/>
            <person name="Rokhsar D.S."/>
        </authorList>
    </citation>
    <scope>NUCLEOTIDE SEQUENCE [LARGE SCALE GENOMIC DNA]</scope>
</reference>
<evidence type="ECO:0000256" key="3">
    <source>
        <dbReference type="ARBA" id="ARBA00022737"/>
    </source>
</evidence>
<name>F6QS20_CIOIN</name>
<dbReference type="InterPro" id="IPR036465">
    <property type="entry name" value="vWFA_dom_sf"/>
</dbReference>
<dbReference type="GO" id="GO:0031593">
    <property type="term" value="F:polyubiquitin modification-dependent protein binding"/>
    <property type="evidence" value="ECO:0000318"/>
    <property type="project" value="GO_Central"/>
</dbReference>
<keyword evidence="9" id="KW-1185">Reference proteome</keyword>
<dbReference type="GO" id="GO:0005634">
    <property type="term" value="C:nucleus"/>
    <property type="evidence" value="ECO:0000318"/>
    <property type="project" value="GO_Central"/>
</dbReference>
<dbReference type="EMBL" id="EAAA01001491">
    <property type="status" value="NOT_ANNOTATED_CDS"/>
    <property type="molecule type" value="Genomic_DNA"/>
</dbReference>
<evidence type="ECO:0000313" key="9">
    <source>
        <dbReference type="Proteomes" id="UP000008144"/>
    </source>
</evidence>
<dbReference type="Proteomes" id="UP000008144">
    <property type="component" value="Chromosome 2"/>
</dbReference>